<comment type="caution">
    <text evidence="11">The sequence shown here is derived from an EMBL/GenBank/DDBJ whole genome shotgun (WGS) entry which is preliminary data.</text>
</comment>
<dbReference type="GO" id="GO:0032434">
    <property type="term" value="P:regulation of proteasomal ubiquitin-dependent protein catabolic process"/>
    <property type="evidence" value="ECO:0007669"/>
    <property type="project" value="TreeGrafter"/>
</dbReference>
<keyword evidence="5" id="KW-0833">Ubl conjugation pathway</keyword>
<dbReference type="InterPro" id="IPR018611">
    <property type="entry name" value="Ufl1"/>
</dbReference>
<gene>
    <name evidence="11" type="ORF">O3P69_004257</name>
</gene>
<feature type="region of interest" description="Disordered" evidence="7">
    <location>
        <begin position="1"/>
        <end position="23"/>
    </location>
</feature>
<dbReference type="InterPro" id="IPR056761">
    <property type="entry name" value="Ufl1-like_C"/>
</dbReference>
<dbReference type="Pfam" id="PF09743">
    <property type="entry name" value="E3_UFM1_ligase"/>
    <property type="match status" value="1"/>
</dbReference>
<dbReference type="PANTHER" id="PTHR31057:SF0">
    <property type="entry name" value="E3 UFM1-PROTEIN LIGASE 1"/>
    <property type="match status" value="1"/>
</dbReference>
<dbReference type="AlphaFoldDB" id="A0AAW0ULF1"/>
<dbReference type="PANTHER" id="PTHR31057">
    <property type="entry name" value="E3 UFM1-PROTEIN LIGASE 1"/>
    <property type="match status" value="1"/>
</dbReference>
<feature type="region of interest" description="Disordered" evidence="7">
    <location>
        <begin position="440"/>
        <end position="519"/>
    </location>
</feature>
<dbReference type="Proteomes" id="UP001487740">
    <property type="component" value="Unassembled WGS sequence"/>
</dbReference>
<keyword evidence="4" id="KW-0808">Transferase</keyword>
<dbReference type="GO" id="GO:0061666">
    <property type="term" value="F:UFM1 ligase activity"/>
    <property type="evidence" value="ECO:0007669"/>
    <property type="project" value="InterPro"/>
</dbReference>
<evidence type="ECO:0000256" key="1">
    <source>
        <dbReference type="ARBA" id="ARBA00003950"/>
    </source>
</evidence>
<evidence type="ECO:0000256" key="3">
    <source>
        <dbReference type="ARBA" id="ARBA00014160"/>
    </source>
</evidence>
<protein>
    <recommendedName>
        <fullName evidence="3">E3 UFM1-protein ligase 1 homolog</fullName>
    </recommendedName>
    <alternativeName>
        <fullName evidence="6">E3 UFM1-protein transferase 1 homolog</fullName>
    </alternativeName>
</protein>
<sequence length="826" mass="91798">MNKLKGTKSSRSRSSRSLTTPTLHRQHSLSISLLDSDSAIMSSADWEEVKRLAADLQRAQFASTLQKLSERNFVEIISKLGELGLLDVYHTNDGKEYITPAQLSREIQDEVFLHGGRVNLVDLVDTLCVDHSVIEKRASLLAHSDSSLCFVLGQLISKDYLDSIAEEINEKLQQDGSTTIAELVKHYELPGDFMLEVIVERLGTIIQGQQDTNDPTVIFTDAFVARHKAHIRGVLSAITRPTQVSAILAQHGFQQRLFFSVAEKLILSGRVPGVLSGGRQVHRAMYIPSIYSRTQNEWVDNFLKQNGYLDFEALRRLDISDPESHIRRRFKDEDLTFVGNVCVGPSLIDQIDAAIDDALVSGSWVDIYPLLPTVFSPDVGHQLVDIALKRRQDKKSTAHAKVFSDTIVVSDQLLTKLSNHLQQMMPKKAKEVVEKGAFKKQVATGKVKQHEEDFGKNKKEDRRKKAASGKSGGGTQGRETKTKATKNKGRGRKGGGGAHESDSDDDHQKGTGAGESPAVEFLSVDDMQTEITNFSELVDCPEELVEELTSHLHNPLTKQFQEIAKSVFMATVAVGGDARRKTHQQLQDKVSALLTTIKLSEKSIKVFDDEKQMQLKKHLLKTQCTELVNELVLYLADDSLIDIAENKDITPEIRLKIIHKLPEDTNAALVKVHKTLTGSSLEEFYEHVDAAIAATGIMLKKKDNKKDRQVLVSHRAALLEQLEGSLDPPLTLHLACLILFQTVTGNMLHASGKFVPHILAYLKTQMSTDKFSVLHDYQDLVIKSLMSKNEADDDCGVKLQLEALTPSVKEVAITFKKVAASENTEE</sequence>
<feature type="domain" description="E3 UFM1-protein ligase-like C-terminal" evidence="10">
    <location>
        <begin position="707"/>
        <end position="811"/>
    </location>
</feature>
<evidence type="ECO:0000313" key="11">
    <source>
        <dbReference type="EMBL" id="KAK8399047.1"/>
    </source>
</evidence>
<evidence type="ECO:0000256" key="5">
    <source>
        <dbReference type="ARBA" id="ARBA00022786"/>
    </source>
</evidence>
<dbReference type="GO" id="GO:1990592">
    <property type="term" value="P:protein K69-linked ufmylation"/>
    <property type="evidence" value="ECO:0007669"/>
    <property type="project" value="TreeGrafter"/>
</dbReference>
<dbReference type="GO" id="GO:0005789">
    <property type="term" value="C:endoplasmic reticulum membrane"/>
    <property type="evidence" value="ECO:0007669"/>
    <property type="project" value="TreeGrafter"/>
</dbReference>
<evidence type="ECO:0000256" key="4">
    <source>
        <dbReference type="ARBA" id="ARBA00022679"/>
    </source>
</evidence>
<feature type="compositionally biased region" description="Basic and acidic residues" evidence="7">
    <location>
        <begin position="448"/>
        <end position="460"/>
    </location>
</feature>
<dbReference type="GO" id="GO:0034976">
    <property type="term" value="P:response to endoplasmic reticulum stress"/>
    <property type="evidence" value="ECO:0007669"/>
    <property type="project" value="TreeGrafter"/>
</dbReference>
<feature type="compositionally biased region" description="Basic residues" evidence="7">
    <location>
        <begin position="1"/>
        <end position="14"/>
    </location>
</feature>
<proteinExistence type="inferred from homology"/>
<feature type="domain" description="E3 UFM1-protein ligase 1-like" evidence="9">
    <location>
        <begin position="583"/>
        <end position="701"/>
    </location>
</feature>
<evidence type="ECO:0000259" key="9">
    <source>
        <dbReference type="Pfam" id="PF23659"/>
    </source>
</evidence>
<reference evidence="11 12" key="1">
    <citation type="submission" date="2023-03" db="EMBL/GenBank/DDBJ databases">
        <title>High-quality genome of Scylla paramamosain provides insights in environmental adaptation.</title>
        <authorList>
            <person name="Zhang L."/>
        </authorList>
    </citation>
    <scope>NUCLEOTIDE SEQUENCE [LARGE SCALE GENOMIC DNA]</scope>
    <source>
        <strain evidence="11">LZ_2023a</strain>
        <tissue evidence="11">Muscle</tissue>
    </source>
</reference>
<evidence type="ECO:0000256" key="6">
    <source>
        <dbReference type="ARBA" id="ARBA00030452"/>
    </source>
</evidence>
<keyword evidence="12" id="KW-1185">Reference proteome</keyword>
<evidence type="ECO:0000256" key="2">
    <source>
        <dbReference type="ARBA" id="ARBA00010789"/>
    </source>
</evidence>
<comment type="function">
    <text evidence="1">E3 UFM1-protein ligase that mediates ufmylation of target proteins.</text>
</comment>
<evidence type="ECO:0000259" key="10">
    <source>
        <dbReference type="Pfam" id="PF25041"/>
    </source>
</evidence>
<organism evidence="11 12">
    <name type="scientific">Scylla paramamosain</name>
    <name type="common">Mud crab</name>
    <dbReference type="NCBI Taxonomy" id="85552"/>
    <lineage>
        <taxon>Eukaryota</taxon>
        <taxon>Metazoa</taxon>
        <taxon>Ecdysozoa</taxon>
        <taxon>Arthropoda</taxon>
        <taxon>Crustacea</taxon>
        <taxon>Multicrustacea</taxon>
        <taxon>Malacostraca</taxon>
        <taxon>Eumalacostraca</taxon>
        <taxon>Eucarida</taxon>
        <taxon>Decapoda</taxon>
        <taxon>Pleocyemata</taxon>
        <taxon>Brachyura</taxon>
        <taxon>Eubrachyura</taxon>
        <taxon>Portunoidea</taxon>
        <taxon>Portunidae</taxon>
        <taxon>Portuninae</taxon>
        <taxon>Scylla</taxon>
    </lineage>
</organism>
<dbReference type="Pfam" id="PF25041">
    <property type="entry name" value="UFL1_C"/>
    <property type="match status" value="1"/>
</dbReference>
<accession>A0AAW0ULF1</accession>
<evidence type="ECO:0000256" key="7">
    <source>
        <dbReference type="SAM" id="MobiDB-lite"/>
    </source>
</evidence>
<feature type="compositionally biased region" description="Basic residues" evidence="7">
    <location>
        <begin position="483"/>
        <end position="493"/>
    </location>
</feature>
<dbReference type="InterPro" id="IPR056579">
    <property type="entry name" value="Ufl1_N"/>
</dbReference>
<evidence type="ECO:0000259" key="8">
    <source>
        <dbReference type="Pfam" id="PF09743"/>
    </source>
</evidence>
<dbReference type="EMBL" id="JARAKH010000012">
    <property type="protein sequence ID" value="KAK8399047.1"/>
    <property type="molecule type" value="Genomic_DNA"/>
</dbReference>
<feature type="domain" description="E3 UFM1-protein ligase 1-like N-terminal" evidence="8">
    <location>
        <begin position="48"/>
        <end position="324"/>
    </location>
</feature>
<dbReference type="InterPro" id="IPR056580">
    <property type="entry name" value="Ufl1_dom"/>
</dbReference>
<comment type="similarity">
    <text evidence="2">Belongs to the UFL1 family.</text>
</comment>
<evidence type="ECO:0000313" key="12">
    <source>
        <dbReference type="Proteomes" id="UP001487740"/>
    </source>
</evidence>
<dbReference type="Pfam" id="PF25870">
    <property type="entry name" value="WHD_UFL1_5th"/>
    <property type="match status" value="1"/>
</dbReference>
<name>A0AAW0ULF1_SCYPA</name>
<dbReference type="Pfam" id="PF23659">
    <property type="entry name" value="UFL1"/>
    <property type="match status" value="1"/>
</dbReference>